<dbReference type="EMBL" id="VJMJ01000149">
    <property type="protein sequence ID" value="KAF0730894.1"/>
    <property type="molecule type" value="Genomic_DNA"/>
</dbReference>
<comment type="similarity">
    <text evidence="1">Belongs to the peptidase C1 family.</text>
</comment>
<dbReference type="InterPro" id="IPR013128">
    <property type="entry name" value="Peptidase_C1A"/>
</dbReference>
<dbReference type="InterPro" id="IPR000668">
    <property type="entry name" value="Peptidase_C1A_C"/>
</dbReference>
<dbReference type="Proteomes" id="UP000481153">
    <property type="component" value="Unassembled WGS sequence"/>
</dbReference>
<dbReference type="GO" id="GO:0008234">
    <property type="term" value="F:cysteine-type peptidase activity"/>
    <property type="evidence" value="ECO:0007669"/>
    <property type="project" value="InterPro"/>
</dbReference>
<organism evidence="6 7">
    <name type="scientific">Aphanomyces euteiches</name>
    <dbReference type="NCBI Taxonomy" id="100861"/>
    <lineage>
        <taxon>Eukaryota</taxon>
        <taxon>Sar</taxon>
        <taxon>Stramenopiles</taxon>
        <taxon>Oomycota</taxon>
        <taxon>Saprolegniomycetes</taxon>
        <taxon>Saprolegniales</taxon>
        <taxon>Verrucalvaceae</taxon>
        <taxon>Aphanomyces</taxon>
    </lineage>
</organism>
<evidence type="ECO:0000313" key="7">
    <source>
        <dbReference type="Proteomes" id="UP000481153"/>
    </source>
</evidence>
<evidence type="ECO:0000313" key="6">
    <source>
        <dbReference type="EMBL" id="KAF0730894.1"/>
    </source>
</evidence>
<feature type="signal peptide" evidence="4">
    <location>
        <begin position="1"/>
        <end position="17"/>
    </location>
</feature>
<dbReference type="SMART" id="SM00645">
    <property type="entry name" value="Pept_C1"/>
    <property type="match status" value="1"/>
</dbReference>
<dbReference type="Pfam" id="PF00112">
    <property type="entry name" value="Peptidase_C1"/>
    <property type="match status" value="1"/>
</dbReference>
<evidence type="ECO:0000259" key="5">
    <source>
        <dbReference type="SMART" id="SM00645"/>
    </source>
</evidence>
<feature type="compositionally biased region" description="Polar residues" evidence="3">
    <location>
        <begin position="368"/>
        <end position="378"/>
    </location>
</feature>
<accession>A0A6G0WTR3</accession>
<feature type="compositionally biased region" description="Polar residues" evidence="3">
    <location>
        <begin position="388"/>
        <end position="414"/>
    </location>
</feature>
<dbReference type="InterPro" id="IPR039417">
    <property type="entry name" value="Peptidase_C1A_papain-like"/>
</dbReference>
<dbReference type="PROSITE" id="PS00139">
    <property type="entry name" value="THIOL_PROTEASE_CYS"/>
    <property type="match status" value="1"/>
</dbReference>
<proteinExistence type="inferred from homology"/>
<feature type="compositionally biased region" description="Low complexity" evidence="3">
    <location>
        <begin position="349"/>
        <end position="367"/>
    </location>
</feature>
<evidence type="ECO:0000256" key="3">
    <source>
        <dbReference type="SAM" id="MobiDB-lite"/>
    </source>
</evidence>
<keyword evidence="7" id="KW-1185">Reference proteome</keyword>
<feature type="chain" id="PRO_5026352279" description="Peptidase C1A papain C-terminal domain-containing protein" evidence="4">
    <location>
        <begin position="18"/>
        <end position="643"/>
    </location>
</feature>
<comment type="caution">
    <text evidence="6">The sequence shown here is derived from an EMBL/GenBank/DDBJ whole genome shotgun (WGS) entry which is preliminary data.</text>
</comment>
<dbReference type="AlphaFoldDB" id="A0A6G0WTR3"/>
<keyword evidence="2" id="KW-0865">Zymogen</keyword>
<name>A0A6G0WTR3_9STRA</name>
<dbReference type="SUPFAM" id="SSF54001">
    <property type="entry name" value="Cysteine proteinases"/>
    <property type="match status" value="1"/>
</dbReference>
<evidence type="ECO:0000256" key="1">
    <source>
        <dbReference type="ARBA" id="ARBA00008455"/>
    </source>
</evidence>
<sequence length="643" mass="67579">MKASLFFFSTLSTSALARMAYSALSVDEQADVKSQLSKWKTLFAPIAKEHGYLPSSSTESATLVDTHSDDELARFHNTLQDVAKAQQNNPQAQFSPFNVFALLTPAEFNKILQNSYAGQNLTAATPLTEDATVSDASVDWSTHKCSSPVKNQGQCGSCWAFSTIGTTEFAHCLATGELLDLSEQQVVNCETNSKGCSGGYTLKALDFERQGVCTEESLPYTSGSSGQAGSCQSSCQKKQLTVGEAGHTTGEASLVTVLNSQPATVAVSSSNEVWRNYKSGVVTQCPDGPLDHAVIAVGYDKTSIKIKNSWGAQWGDNGYIYLQRGGGGDKGMCGVVQDIVYPKVTKAATAAASSPSMSSKSISTGSAPTSVQSNQWLQRSAGHGGNNQGYQPNSPNNGNRPSHQNNFPRPTFSLNRPPRPTFPHNQHSRPPCSKSPSPTTPFTDTPSTDSPFPTDSPSDSPFPTDSPSDSPFPTDSPSDSPTDSPSDSPFPTDSPSDSPYPTDSPSDSPFPTDSPSDNPTDSPSDSPFPTDSPSDSPTDSPSDSPYPTDSPSDSPFPTDSPSDSPTDSPSDSPFPTDLPSDSPFPTESPSDSPFPTDSPSDSPFPTDSPSTDSPSTDVPSTYSPPSDAPSSSMSPPTPAPSSP</sequence>
<dbReference type="GO" id="GO:0006508">
    <property type="term" value="P:proteolysis"/>
    <property type="evidence" value="ECO:0007669"/>
    <property type="project" value="InterPro"/>
</dbReference>
<feature type="compositionally biased region" description="Low complexity" evidence="3">
    <location>
        <begin position="435"/>
        <end position="634"/>
    </location>
</feature>
<dbReference type="Gene3D" id="3.90.70.10">
    <property type="entry name" value="Cysteine proteinases"/>
    <property type="match status" value="1"/>
</dbReference>
<dbReference type="PRINTS" id="PR00705">
    <property type="entry name" value="PAPAIN"/>
</dbReference>
<feature type="region of interest" description="Disordered" evidence="3">
    <location>
        <begin position="349"/>
        <end position="643"/>
    </location>
</feature>
<dbReference type="InterPro" id="IPR000169">
    <property type="entry name" value="Pept_cys_AS"/>
</dbReference>
<evidence type="ECO:0000256" key="4">
    <source>
        <dbReference type="SAM" id="SignalP"/>
    </source>
</evidence>
<dbReference type="PANTHER" id="PTHR12411">
    <property type="entry name" value="CYSTEINE PROTEASE FAMILY C1-RELATED"/>
    <property type="match status" value="1"/>
</dbReference>
<feature type="domain" description="Peptidase C1A papain C-terminal" evidence="5">
    <location>
        <begin position="134"/>
        <end position="343"/>
    </location>
</feature>
<dbReference type="CDD" id="cd02248">
    <property type="entry name" value="Peptidase_C1A"/>
    <property type="match status" value="1"/>
</dbReference>
<protein>
    <recommendedName>
        <fullName evidence="5">Peptidase C1A papain C-terminal domain-containing protein</fullName>
    </recommendedName>
</protein>
<gene>
    <name evidence="6" type="ORF">Ae201684_011776</name>
</gene>
<dbReference type="InterPro" id="IPR038765">
    <property type="entry name" value="Papain-like_cys_pep_sf"/>
</dbReference>
<dbReference type="VEuPathDB" id="FungiDB:AeMF1_007400"/>
<keyword evidence="4" id="KW-0732">Signal</keyword>
<evidence type="ECO:0000256" key="2">
    <source>
        <dbReference type="ARBA" id="ARBA00023145"/>
    </source>
</evidence>
<reference evidence="6 7" key="1">
    <citation type="submission" date="2019-07" db="EMBL/GenBank/DDBJ databases">
        <title>Genomics analysis of Aphanomyces spp. identifies a new class of oomycete effector associated with host adaptation.</title>
        <authorList>
            <person name="Gaulin E."/>
        </authorList>
    </citation>
    <scope>NUCLEOTIDE SEQUENCE [LARGE SCALE GENOMIC DNA]</scope>
    <source>
        <strain evidence="6 7">ATCC 201684</strain>
    </source>
</reference>